<dbReference type="OrthoDB" id="2391627at2759"/>
<protein>
    <submittedName>
        <fullName evidence="1">Uncharacterized protein</fullName>
    </submittedName>
</protein>
<comment type="caution">
    <text evidence="1">The sequence shown here is derived from an EMBL/GenBank/DDBJ whole genome shotgun (WGS) entry which is preliminary data.</text>
</comment>
<dbReference type="Pfam" id="PF09796">
    <property type="entry name" value="QCR10"/>
    <property type="match status" value="1"/>
</dbReference>
<proteinExistence type="predicted"/>
<accession>A0A9W4HLR0</accession>
<dbReference type="GO" id="GO:0006122">
    <property type="term" value="P:mitochondrial electron transport, ubiquinol to cytochrome c"/>
    <property type="evidence" value="ECO:0007669"/>
    <property type="project" value="InterPro"/>
</dbReference>
<name>A0A9W4HLR0_PENNA</name>
<reference evidence="1" key="1">
    <citation type="submission" date="2021-07" db="EMBL/GenBank/DDBJ databases">
        <authorList>
            <person name="Branca A.L. A."/>
        </authorList>
    </citation>
    <scope>NUCLEOTIDE SEQUENCE</scope>
</reference>
<dbReference type="PANTHER" id="PTHR28254:SF1">
    <property type="entry name" value="CYTOCHROME B-C1 COMPLEX SUBUNIT 10, MITOCHONDRIAL"/>
    <property type="match status" value="1"/>
</dbReference>
<dbReference type="AlphaFoldDB" id="A0A9W4HLR0"/>
<sequence>MRLSETSLYPFPRTPDSTCLSVISILDGAIETYIALANANFLIDWMPVLPLAQWSLTGLQHLWGAGITRSWALAKELDIEEGRSIKQQEHQANVSPICRYYVPRTAAGMTLGTAVQLGSLAAGFGVAVGSGALFLFGEVPRVRNDILRKLPFLDTYYDRSIAPEDNPF</sequence>
<dbReference type="InterPro" id="IPR019182">
    <property type="entry name" value="Cytochrome_b-c1_su10_fun"/>
</dbReference>
<dbReference type="Proteomes" id="UP001153461">
    <property type="component" value="Unassembled WGS sequence"/>
</dbReference>
<gene>
    <name evidence="1" type="ORF">PNAL_LOCUS3337</name>
</gene>
<dbReference type="PANTHER" id="PTHR28254">
    <property type="entry name" value="CYTOCHROME B-C1 COMPLEX SUBUNIT 10"/>
    <property type="match status" value="1"/>
</dbReference>
<dbReference type="EMBL" id="CAJVNV010000111">
    <property type="protein sequence ID" value="CAG8052455.1"/>
    <property type="molecule type" value="Genomic_DNA"/>
</dbReference>
<evidence type="ECO:0000313" key="2">
    <source>
        <dbReference type="Proteomes" id="UP001153461"/>
    </source>
</evidence>
<organism evidence="1 2">
    <name type="scientific">Penicillium nalgiovense</name>
    <dbReference type="NCBI Taxonomy" id="60175"/>
    <lineage>
        <taxon>Eukaryota</taxon>
        <taxon>Fungi</taxon>
        <taxon>Dikarya</taxon>
        <taxon>Ascomycota</taxon>
        <taxon>Pezizomycotina</taxon>
        <taxon>Eurotiomycetes</taxon>
        <taxon>Eurotiomycetidae</taxon>
        <taxon>Eurotiales</taxon>
        <taxon>Aspergillaceae</taxon>
        <taxon>Penicillium</taxon>
    </lineage>
</organism>
<evidence type="ECO:0000313" key="1">
    <source>
        <dbReference type="EMBL" id="CAG8052455.1"/>
    </source>
</evidence>
<dbReference type="GO" id="GO:0005739">
    <property type="term" value="C:mitochondrion"/>
    <property type="evidence" value="ECO:0007669"/>
    <property type="project" value="GOC"/>
</dbReference>